<name>A0A1C4AW54_9BACI</name>
<dbReference type="InterPro" id="IPR011009">
    <property type="entry name" value="Kinase-like_dom_sf"/>
</dbReference>
<feature type="domain" description="Aminoglycoside phosphotransferase" evidence="1">
    <location>
        <begin position="32"/>
        <end position="216"/>
    </location>
</feature>
<keyword evidence="2" id="KW-0418">Kinase</keyword>
<dbReference type="Pfam" id="PF01636">
    <property type="entry name" value="APH"/>
    <property type="match status" value="1"/>
</dbReference>
<accession>A0A1C4AW54</accession>
<protein>
    <submittedName>
        <fullName evidence="2">Ser/Thr protein kinase RdoA involved in Cpx stress response, MazF antagonist</fullName>
    </submittedName>
</protein>
<dbReference type="GO" id="GO:0016301">
    <property type="term" value="F:kinase activity"/>
    <property type="evidence" value="ECO:0007669"/>
    <property type="project" value="UniProtKB-KW"/>
</dbReference>
<evidence type="ECO:0000313" key="3">
    <source>
        <dbReference type="Proteomes" id="UP000181997"/>
    </source>
</evidence>
<reference evidence="3" key="1">
    <citation type="submission" date="2016-08" db="EMBL/GenBank/DDBJ databases">
        <authorList>
            <person name="Varghese N."/>
            <person name="Submissions Spin"/>
        </authorList>
    </citation>
    <scope>NUCLEOTIDE SEQUENCE [LARGE SCALE GENOMIC DNA]</scope>
    <source>
        <strain evidence="3">SGD-1123</strain>
    </source>
</reference>
<dbReference type="SUPFAM" id="SSF56112">
    <property type="entry name" value="Protein kinase-like (PK-like)"/>
    <property type="match status" value="1"/>
</dbReference>
<evidence type="ECO:0000313" key="2">
    <source>
        <dbReference type="EMBL" id="SCB98797.1"/>
    </source>
</evidence>
<keyword evidence="2" id="KW-0808">Transferase</keyword>
<dbReference type="Gene3D" id="3.90.1200.10">
    <property type="match status" value="1"/>
</dbReference>
<dbReference type="RefSeq" id="WP_058298144.1">
    <property type="nucleotide sequence ID" value="NZ_FMAU01000002.1"/>
</dbReference>
<proteinExistence type="predicted"/>
<dbReference type="PANTHER" id="PTHR39179">
    <property type="entry name" value="SPORE COAT PROTEIN I"/>
    <property type="match status" value="1"/>
</dbReference>
<dbReference type="PANTHER" id="PTHR39179:SF3">
    <property type="entry name" value="COTS-RELATED PROTEIN"/>
    <property type="match status" value="1"/>
</dbReference>
<dbReference type="GO" id="GO:0042601">
    <property type="term" value="C:endospore-forming forespore"/>
    <property type="evidence" value="ECO:0007669"/>
    <property type="project" value="TreeGrafter"/>
</dbReference>
<dbReference type="AlphaFoldDB" id="A0A1C4AW54"/>
<dbReference type="EMBL" id="FMAU01000002">
    <property type="protein sequence ID" value="SCB98797.1"/>
    <property type="molecule type" value="Genomic_DNA"/>
</dbReference>
<dbReference type="Proteomes" id="UP000181997">
    <property type="component" value="Unassembled WGS sequence"/>
</dbReference>
<organism evidence="2 3">
    <name type="scientific">[Bacillus] enclensis</name>
    <dbReference type="NCBI Taxonomy" id="1402860"/>
    <lineage>
        <taxon>Bacteria</taxon>
        <taxon>Bacillati</taxon>
        <taxon>Bacillota</taxon>
        <taxon>Bacilli</taxon>
        <taxon>Bacillales</taxon>
        <taxon>Bacillaceae</taxon>
        <taxon>Rossellomorea</taxon>
    </lineage>
</organism>
<gene>
    <name evidence="2" type="ORF">GA0061094_1669</name>
</gene>
<sequence>MKGLLTHWNIGNVQLLEHRKNIKKFIFEGSTFFLKERKGTSSWERTEEYRITQYLIRNGINVETPLLNISGEPYVKGDGNFYSLYASLEGNPLQVCKEACCGQFIRIGEYLSRFHLALGKCPFEQSTRVWDVFNYSKSWLSEAAPELSMWAAEVYGEISTYELIYKQLPLQLVHSDVHVRNFLWRKDGSIGLVDFERIRLAPRIGDLAYIITSLLRNSNSPMDFHHLHSQMKELIRGYTYNQGLSDEESVLLPHLVILFLLQYTLYYSQLGFVKASIFHKNSVEYLISDKEYLEALTVH</sequence>
<evidence type="ECO:0000259" key="1">
    <source>
        <dbReference type="Pfam" id="PF01636"/>
    </source>
</evidence>
<keyword evidence="3" id="KW-1185">Reference proteome</keyword>
<dbReference type="InterPro" id="IPR002575">
    <property type="entry name" value="Aminoglycoside_PTrfase"/>
</dbReference>
<dbReference type="InterPro" id="IPR047175">
    <property type="entry name" value="CotS-like"/>
</dbReference>